<sequence>MIGPVANSVCIIAGSILGALCGPVLSEEFRKKFMNVFSCITLGIGVTMLSKGDSLPPVVLSLLFGTALGEAIRLESGVMKAAFKAAGLFRRKKKDKPVKETLSDTVFRDQFAVATVLFCVSGLGIIGSMREGLTGECSLLLIKGVLDLFTAMLIAASIGSVVGVLALPQFCIQSALLFGATVLMPYTTPTMFADFSACGGIIMLGAGLRQMGLVQVPLISMLPGLFFVMPLSALWKQFM</sequence>
<reference evidence="2" key="1">
    <citation type="journal article" date="2021" name="PeerJ">
        <title>Extensive microbial diversity within the chicken gut microbiome revealed by metagenomics and culture.</title>
        <authorList>
            <person name="Gilroy R."/>
            <person name="Ravi A."/>
            <person name="Getino M."/>
            <person name="Pursley I."/>
            <person name="Horton D.L."/>
            <person name="Alikhan N.F."/>
            <person name="Baker D."/>
            <person name="Gharbi K."/>
            <person name="Hall N."/>
            <person name="Watson M."/>
            <person name="Adriaenssens E.M."/>
            <person name="Foster-Nyarko E."/>
            <person name="Jarju S."/>
            <person name="Secka A."/>
            <person name="Antonio M."/>
            <person name="Oren A."/>
            <person name="Chaudhuri R.R."/>
            <person name="La Ragione R."/>
            <person name="Hildebrand F."/>
            <person name="Pallen M.J."/>
        </authorList>
    </citation>
    <scope>NUCLEOTIDE SEQUENCE</scope>
    <source>
        <strain evidence="2">ChiSxjej5B17-1746</strain>
    </source>
</reference>
<feature type="transmembrane region" description="Helical" evidence="1">
    <location>
        <begin position="111"/>
        <end position="129"/>
    </location>
</feature>
<feature type="transmembrane region" description="Helical" evidence="1">
    <location>
        <begin position="214"/>
        <end position="235"/>
    </location>
</feature>
<reference evidence="2" key="2">
    <citation type="submission" date="2021-04" db="EMBL/GenBank/DDBJ databases">
        <authorList>
            <person name="Gilroy R."/>
        </authorList>
    </citation>
    <scope>NUCLEOTIDE SEQUENCE</scope>
    <source>
        <strain evidence="2">ChiSxjej5B17-1746</strain>
    </source>
</reference>
<dbReference type="Proteomes" id="UP000824264">
    <property type="component" value="Unassembled WGS sequence"/>
</dbReference>
<dbReference type="Pfam" id="PF04474">
    <property type="entry name" value="DUF554"/>
    <property type="match status" value="1"/>
</dbReference>
<dbReference type="EMBL" id="DXGI01000187">
    <property type="protein sequence ID" value="HIW78527.1"/>
    <property type="molecule type" value="Genomic_DNA"/>
</dbReference>
<evidence type="ECO:0000313" key="2">
    <source>
        <dbReference type="EMBL" id="HIW78527.1"/>
    </source>
</evidence>
<keyword evidence="1" id="KW-0812">Transmembrane</keyword>
<feature type="transmembrane region" description="Helical" evidence="1">
    <location>
        <begin position="6"/>
        <end position="26"/>
    </location>
</feature>
<dbReference type="PANTHER" id="PTHR36111:SF2">
    <property type="entry name" value="INNER MEMBRANE PROTEIN"/>
    <property type="match status" value="1"/>
</dbReference>
<comment type="caution">
    <text evidence="2">The sequence shown here is derived from an EMBL/GenBank/DDBJ whole genome shotgun (WGS) entry which is preliminary data.</text>
</comment>
<accession>A0A9D1R009</accession>
<organism evidence="2 3">
    <name type="scientific">Candidatus Bilophila faecipullorum</name>
    <dbReference type="NCBI Taxonomy" id="2838482"/>
    <lineage>
        <taxon>Bacteria</taxon>
        <taxon>Pseudomonadati</taxon>
        <taxon>Thermodesulfobacteriota</taxon>
        <taxon>Desulfovibrionia</taxon>
        <taxon>Desulfovibrionales</taxon>
        <taxon>Desulfovibrionaceae</taxon>
        <taxon>Bilophila</taxon>
    </lineage>
</organism>
<gene>
    <name evidence="2" type="ORF">H9874_05200</name>
</gene>
<feature type="transmembrane region" description="Helical" evidence="1">
    <location>
        <begin position="55"/>
        <end position="74"/>
    </location>
</feature>
<evidence type="ECO:0000256" key="1">
    <source>
        <dbReference type="SAM" id="Phobius"/>
    </source>
</evidence>
<dbReference type="AlphaFoldDB" id="A0A9D1R009"/>
<protein>
    <submittedName>
        <fullName evidence="2">DUF554 domain-containing protein</fullName>
    </submittedName>
</protein>
<name>A0A9D1R009_9BACT</name>
<dbReference type="InterPro" id="IPR007563">
    <property type="entry name" value="DUF554"/>
</dbReference>
<evidence type="ECO:0000313" key="3">
    <source>
        <dbReference type="Proteomes" id="UP000824264"/>
    </source>
</evidence>
<proteinExistence type="predicted"/>
<keyword evidence="1" id="KW-1133">Transmembrane helix</keyword>
<keyword evidence="1" id="KW-0472">Membrane</keyword>
<dbReference type="PANTHER" id="PTHR36111">
    <property type="entry name" value="INNER MEMBRANE PROTEIN-RELATED"/>
    <property type="match status" value="1"/>
</dbReference>
<feature type="transmembrane region" description="Helical" evidence="1">
    <location>
        <begin position="149"/>
        <end position="178"/>
    </location>
</feature>
<feature type="transmembrane region" description="Helical" evidence="1">
    <location>
        <begin position="33"/>
        <end position="49"/>
    </location>
</feature>